<comment type="caution">
    <text evidence="1">The sequence shown here is derived from an EMBL/GenBank/DDBJ whole genome shotgun (WGS) entry which is preliminary data.</text>
</comment>
<organism evidence="1 2">
    <name type="scientific">Endobacterium cereale</name>
    <dbReference type="NCBI Taxonomy" id="2663029"/>
    <lineage>
        <taxon>Bacteria</taxon>
        <taxon>Pseudomonadati</taxon>
        <taxon>Pseudomonadota</taxon>
        <taxon>Alphaproteobacteria</taxon>
        <taxon>Hyphomicrobiales</taxon>
        <taxon>Rhizobiaceae</taxon>
        <taxon>Endobacterium</taxon>
    </lineage>
</organism>
<protein>
    <submittedName>
        <fullName evidence="1">Hemolysin</fullName>
    </submittedName>
</protein>
<reference evidence="1 2" key="1">
    <citation type="submission" date="2019-11" db="EMBL/GenBank/DDBJ databases">
        <title>Genome analysis of Rhizobacterium cereale a novel genus and species isolated from maize roots in North Spain.</title>
        <authorList>
            <person name="Menendez E."/>
            <person name="Flores-Felix J.D."/>
            <person name="Ramirez-Bahena M.-H."/>
            <person name="Igual J.M."/>
            <person name="Garcia-Fraile P."/>
            <person name="Peix A."/>
            <person name="Velazquez E."/>
        </authorList>
    </citation>
    <scope>NUCLEOTIDE SEQUENCE [LARGE SCALE GENOMIC DNA]</scope>
    <source>
        <strain evidence="1 2">RZME27</strain>
    </source>
</reference>
<sequence length="177" mass="17587">MPVVTINASAGTTSFDLVQDLYAWAQGLGTATDNGALVAAPAGAGYAYEQWAGGVNGGNGAIFDGQFSYGVGGNFAGSVENLYFGSGLSGSAATGFALANTGIHVDLGGGVPETSFRGAIYSLTHNPSQVANPSVNFTGVVAGSGTQQAGLFDFFGDSGTIQNGTAGDDTLYSFDGN</sequence>
<evidence type="ECO:0000313" key="1">
    <source>
        <dbReference type="EMBL" id="MQY46877.1"/>
    </source>
</evidence>
<name>A0A6A8AAE7_9HYPH</name>
<accession>A0A6A8AAE7</accession>
<evidence type="ECO:0000313" key="2">
    <source>
        <dbReference type="Proteomes" id="UP000435138"/>
    </source>
</evidence>
<dbReference type="Proteomes" id="UP000435138">
    <property type="component" value="Unassembled WGS sequence"/>
</dbReference>
<proteinExistence type="predicted"/>
<dbReference type="AlphaFoldDB" id="A0A6A8AAE7"/>
<gene>
    <name evidence="1" type="ORF">GAO09_12640</name>
</gene>
<keyword evidence="2" id="KW-1185">Reference proteome</keyword>
<dbReference type="EMBL" id="WIXI01000043">
    <property type="protein sequence ID" value="MQY46877.1"/>
    <property type="molecule type" value="Genomic_DNA"/>
</dbReference>
<feature type="non-terminal residue" evidence="1">
    <location>
        <position position="177"/>
    </location>
</feature>